<dbReference type="EMBL" id="CAJVRM010000585">
    <property type="protein sequence ID" value="CAG8982256.1"/>
    <property type="molecule type" value="Genomic_DNA"/>
</dbReference>
<keyword evidence="3" id="KW-1185">Reference proteome</keyword>
<reference evidence="2" key="1">
    <citation type="submission" date="2021-07" db="EMBL/GenBank/DDBJ databases">
        <authorList>
            <person name="Durling M."/>
        </authorList>
    </citation>
    <scope>NUCLEOTIDE SEQUENCE</scope>
</reference>
<dbReference type="Proteomes" id="UP000701801">
    <property type="component" value="Unassembled WGS sequence"/>
</dbReference>
<accession>A0A9N9M141</accession>
<dbReference type="AlphaFoldDB" id="A0A9N9M141"/>
<comment type="caution">
    <text evidence="2">The sequence shown here is derived from an EMBL/GenBank/DDBJ whole genome shotgun (WGS) entry which is preliminary data.</text>
</comment>
<feature type="compositionally biased region" description="Basic and acidic residues" evidence="1">
    <location>
        <begin position="120"/>
        <end position="129"/>
    </location>
</feature>
<protein>
    <submittedName>
        <fullName evidence="2">Uncharacterized protein</fullName>
    </submittedName>
</protein>
<evidence type="ECO:0000313" key="3">
    <source>
        <dbReference type="Proteomes" id="UP000701801"/>
    </source>
</evidence>
<evidence type="ECO:0000256" key="1">
    <source>
        <dbReference type="SAM" id="MobiDB-lite"/>
    </source>
</evidence>
<sequence>MGMGVPKEGDCVKTTELFNQMEHIPEFFELKIKPQVVRFIGAFCINYRLYNDKEEEEERRKRMYNHVLNCFGAENSSGDEFVLDENEFEDLATWCLKNETAALEILEIERGFKFSGYEPDASRSNEETGKSSLTSTTEKKGNEEETDLAKPANVLEQMGPVKPVNLFDFQNSE</sequence>
<proteinExistence type="predicted"/>
<name>A0A9N9M141_9HELO</name>
<organism evidence="2 3">
    <name type="scientific">Hymenoscyphus albidus</name>
    <dbReference type="NCBI Taxonomy" id="595503"/>
    <lineage>
        <taxon>Eukaryota</taxon>
        <taxon>Fungi</taxon>
        <taxon>Dikarya</taxon>
        <taxon>Ascomycota</taxon>
        <taxon>Pezizomycotina</taxon>
        <taxon>Leotiomycetes</taxon>
        <taxon>Helotiales</taxon>
        <taxon>Helotiaceae</taxon>
        <taxon>Hymenoscyphus</taxon>
    </lineage>
</organism>
<evidence type="ECO:0000313" key="2">
    <source>
        <dbReference type="EMBL" id="CAG8982256.1"/>
    </source>
</evidence>
<feature type="region of interest" description="Disordered" evidence="1">
    <location>
        <begin position="117"/>
        <end position="157"/>
    </location>
</feature>
<gene>
    <name evidence="2" type="ORF">HYALB_00004490</name>
</gene>